<name>A0A0F9ANU2_9ZZZZ</name>
<protein>
    <submittedName>
        <fullName evidence="1">Uncharacterized protein</fullName>
    </submittedName>
</protein>
<reference evidence="1" key="1">
    <citation type="journal article" date="2015" name="Nature">
        <title>Complex archaea that bridge the gap between prokaryotes and eukaryotes.</title>
        <authorList>
            <person name="Spang A."/>
            <person name="Saw J.H."/>
            <person name="Jorgensen S.L."/>
            <person name="Zaremba-Niedzwiedzka K."/>
            <person name="Martijn J."/>
            <person name="Lind A.E."/>
            <person name="van Eijk R."/>
            <person name="Schleper C."/>
            <person name="Guy L."/>
            <person name="Ettema T.J."/>
        </authorList>
    </citation>
    <scope>NUCLEOTIDE SEQUENCE</scope>
</reference>
<gene>
    <name evidence="1" type="ORF">LCGC14_2547690</name>
</gene>
<dbReference type="AlphaFoldDB" id="A0A0F9ANU2"/>
<proteinExistence type="predicted"/>
<organism evidence="1">
    <name type="scientific">marine sediment metagenome</name>
    <dbReference type="NCBI Taxonomy" id="412755"/>
    <lineage>
        <taxon>unclassified sequences</taxon>
        <taxon>metagenomes</taxon>
        <taxon>ecological metagenomes</taxon>
    </lineage>
</organism>
<accession>A0A0F9ANU2</accession>
<evidence type="ECO:0000313" key="1">
    <source>
        <dbReference type="EMBL" id="KKL11249.1"/>
    </source>
</evidence>
<sequence>SILGLLLLEIMSHPDSWIDRFGYRCALAPRWLLPFGYEWAYLQKSEEGNKNFRELETRFSVLEEERSILSKNYLTFF</sequence>
<comment type="caution">
    <text evidence="1">The sequence shown here is derived from an EMBL/GenBank/DDBJ whole genome shotgun (WGS) entry which is preliminary data.</text>
</comment>
<feature type="non-terminal residue" evidence="1">
    <location>
        <position position="1"/>
    </location>
</feature>
<dbReference type="EMBL" id="LAZR01041734">
    <property type="protein sequence ID" value="KKL11249.1"/>
    <property type="molecule type" value="Genomic_DNA"/>
</dbReference>